<dbReference type="Proteomes" id="UP000305848">
    <property type="component" value="Unassembled WGS sequence"/>
</dbReference>
<dbReference type="Gene3D" id="2.60.40.10">
    <property type="entry name" value="Immunoglobulins"/>
    <property type="match status" value="1"/>
</dbReference>
<feature type="domain" description="Blue (type 1) copper" evidence="4">
    <location>
        <begin position="28"/>
        <end position="107"/>
    </location>
</feature>
<evidence type="ECO:0000313" key="5">
    <source>
        <dbReference type="EMBL" id="TKK67456.1"/>
    </source>
</evidence>
<evidence type="ECO:0000313" key="6">
    <source>
        <dbReference type="Proteomes" id="UP000305848"/>
    </source>
</evidence>
<proteinExistence type="predicted"/>
<evidence type="ECO:0000259" key="4">
    <source>
        <dbReference type="Pfam" id="PF00127"/>
    </source>
</evidence>
<organism evidence="5 6">
    <name type="scientific">Ilyomonas limi</name>
    <dbReference type="NCBI Taxonomy" id="2575867"/>
    <lineage>
        <taxon>Bacteria</taxon>
        <taxon>Pseudomonadati</taxon>
        <taxon>Bacteroidota</taxon>
        <taxon>Chitinophagia</taxon>
        <taxon>Chitinophagales</taxon>
        <taxon>Chitinophagaceae</taxon>
        <taxon>Ilyomonas</taxon>
    </lineage>
</organism>
<protein>
    <recommendedName>
        <fullName evidence="4">Blue (type 1) copper domain-containing protein</fullName>
    </recommendedName>
</protein>
<reference evidence="5 6" key="1">
    <citation type="submission" date="2019-05" db="EMBL/GenBank/DDBJ databases">
        <title>Panacibacter sp. strain 17mud1-8 Genome sequencing and assembly.</title>
        <authorList>
            <person name="Chhetri G."/>
        </authorList>
    </citation>
    <scope>NUCLEOTIDE SEQUENCE [LARGE SCALE GENOMIC DNA]</scope>
    <source>
        <strain evidence="5 6">17mud1-8</strain>
    </source>
</reference>
<dbReference type="Pfam" id="PF00127">
    <property type="entry name" value="Copper-bind"/>
    <property type="match status" value="1"/>
</dbReference>
<sequence length="294" mass="32747">MKKITLLFTLAFIAISSASFAKRIIIKVSNFQFSPSSVNAKVGDTIIWKWVTGKHTTTSLSIPANAKAWDRPIDVDHKSFRYILKVAGVYKYDCTIHASVMKGTLNVTKRLTANLDNFTINGDNAQAMLKWNTTSSEEVSYFSIQRSTDGNNFTEIAKVNANTSNLYNFKDRDALQDKYIYYQVAMVDVNGNRQLSPIQMFANTRAITPKLITSLSPNPISSPGHLMLQFNADKDGTMLAKLYNQTGLLIKEEKLSAVKGLNNGHFHMGSLAPGTYYIVFTLGDITEKHVVVVQ</sequence>
<keyword evidence="2" id="KW-0186">Copper</keyword>
<dbReference type="GO" id="GO:0005507">
    <property type="term" value="F:copper ion binding"/>
    <property type="evidence" value="ECO:0007669"/>
    <property type="project" value="InterPro"/>
</dbReference>
<dbReference type="InterPro" id="IPR008972">
    <property type="entry name" value="Cupredoxin"/>
</dbReference>
<name>A0A4U3L1T4_9BACT</name>
<comment type="caution">
    <text evidence="5">The sequence shown here is derived from an EMBL/GenBank/DDBJ whole genome shotgun (WGS) entry which is preliminary data.</text>
</comment>
<evidence type="ECO:0000256" key="2">
    <source>
        <dbReference type="ARBA" id="ARBA00023008"/>
    </source>
</evidence>
<feature type="chain" id="PRO_5020946215" description="Blue (type 1) copper domain-containing protein" evidence="3">
    <location>
        <begin position="22"/>
        <end position="294"/>
    </location>
</feature>
<dbReference type="OrthoDB" id="681093at2"/>
<dbReference type="SUPFAM" id="SSF49503">
    <property type="entry name" value="Cupredoxins"/>
    <property type="match status" value="1"/>
</dbReference>
<evidence type="ECO:0000256" key="3">
    <source>
        <dbReference type="SAM" id="SignalP"/>
    </source>
</evidence>
<gene>
    <name evidence="5" type="ORF">FC093_14265</name>
</gene>
<dbReference type="EMBL" id="SZQL01000011">
    <property type="protein sequence ID" value="TKK67456.1"/>
    <property type="molecule type" value="Genomic_DNA"/>
</dbReference>
<feature type="signal peptide" evidence="3">
    <location>
        <begin position="1"/>
        <end position="21"/>
    </location>
</feature>
<dbReference type="Gene3D" id="2.60.40.420">
    <property type="entry name" value="Cupredoxins - blue copper proteins"/>
    <property type="match status" value="1"/>
</dbReference>
<accession>A0A4U3L1T4</accession>
<keyword evidence="1" id="KW-0479">Metal-binding</keyword>
<dbReference type="GO" id="GO:0009055">
    <property type="term" value="F:electron transfer activity"/>
    <property type="evidence" value="ECO:0007669"/>
    <property type="project" value="InterPro"/>
</dbReference>
<evidence type="ECO:0000256" key="1">
    <source>
        <dbReference type="ARBA" id="ARBA00022723"/>
    </source>
</evidence>
<keyword evidence="3" id="KW-0732">Signal</keyword>
<dbReference type="InterPro" id="IPR013783">
    <property type="entry name" value="Ig-like_fold"/>
</dbReference>
<keyword evidence="6" id="KW-1185">Reference proteome</keyword>
<dbReference type="AlphaFoldDB" id="A0A4U3L1T4"/>
<dbReference type="InterPro" id="IPR000923">
    <property type="entry name" value="BlueCu_1"/>
</dbReference>
<dbReference type="RefSeq" id="WP_137262473.1">
    <property type="nucleotide sequence ID" value="NZ_SZQL01000011.1"/>
</dbReference>